<accession>A0A1F7YG38</accession>
<sequence length="63" mass="7056">MLDIDYYPKLCNAIGREASIKEVEEAAANYADLFKNQGLRNRTFVADILESLGLGGVSREHLR</sequence>
<organism evidence="1 2">
    <name type="scientific">Candidatus Woesebacteria bacterium RIFCSPHIGHO2_01_FULL_39_28</name>
    <dbReference type="NCBI Taxonomy" id="1802496"/>
    <lineage>
        <taxon>Bacteria</taxon>
        <taxon>Candidatus Woeseibacteriota</taxon>
    </lineage>
</organism>
<name>A0A1F7YG38_9BACT</name>
<dbReference type="EMBL" id="MGGI01000019">
    <property type="protein sequence ID" value="OGM25849.1"/>
    <property type="molecule type" value="Genomic_DNA"/>
</dbReference>
<proteinExistence type="predicted"/>
<evidence type="ECO:0000313" key="1">
    <source>
        <dbReference type="EMBL" id="OGM25849.1"/>
    </source>
</evidence>
<dbReference type="AlphaFoldDB" id="A0A1F7YG38"/>
<comment type="caution">
    <text evidence="1">The sequence shown here is derived from an EMBL/GenBank/DDBJ whole genome shotgun (WGS) entry which is preliminary data.</text>
</comment>
<gene>
    <name evidence="1" type="ORF">A2627_02765</name>
</gene>
<reference evidence="1 2" key="1">
    <citation type="journal article" date="2016" name="Nat. Commun.">
        <title>Thousands of microbial genomes shed light on interconnected biogeochemical processes in an aquifer system.</title>
        <authorList>
            <person name="Anantharaman K."/>
            <person name="Brown C.T."/>
            <person name="Hug L.A."/>
            <person name="Sharon I."/>
            <person name="Castelle C.J."/>
            <person name="Probst A.J."/>
            <person name="Thomas B.C."/>
            <person name="Singh A."/>
            <person name="Wilkins M.J."/>
            <person name="Karaoz U."/>
            <person name="Brodie E.L."/>
            <person name="Williams K.H."/>
            <person name="Hubbard S.S."/>
            <person name="Banfield J.F."/>
        </authorList>
    </citation>
    <scope>NUCLEOTIDE SEQUENCE [LARGE SCALE GENOMIC DNA]</scope>
</reference>
<dbReference type="Proteomes" id="UP000178851">
    <property type="component" value="Unassembled WGS sequence"/>
</dbReference>
<evidence type="ECO:0000313" key="2">
    <source>
        <dbReference type="Proteomes" id="UP000178851"/>
    </source>
</evidence>
<protein>
    <submittedName>
        <fullName evidence="1">Uncharacterized protein</fullName>
    </submittedName>
</protein>